<evidence type="ECO:0000256" key="4">
    <source>
        <dbReference type="PROSITE-ProRule" id="PRU00175"/>
    </source>
</evidence>
<feature type="compositionally biased region" description="Polar residues" evidence="6">
    <location>
        <begin position="645"/>
        <end position="682"/>
    </location>
</feature>
<reference evidence="8 9" key="1">
    <citation type="submission" date="2024-01" db="EMBL/GenBank/DDBJ databases">
        <title>A draft genome for a cacao thread blight-causing isolate of Paramarasmius palmivorus.</title>
        <authorList>
            <person name="Baruah I.K."/>
            <person name="Bukari Y."/>
            <person name="Amoako-Attah I."/>
            <person name="Meinhardt L.W."/>
            <person name="Bailey B.A."/>
            <person name="Cohen S.P."/>
        </authorList>
    </citation>
    <scope>NUCLEOTIDE SEQUENCE [LARGE SCALE GENOMIC DNA]</scope>
    <source>
        <strain evidence="8 9">GH-12</strain>
    </source>
</reference>
<dbReference type="Gene3D" id="3.30.40.10">
    <property type="entry name" value="Zinc/RING finger domain, C3HC4 (zinc finger)"/>
    <property type="match status" value="1"/>
</dbReference>
<keyword evidence="9" id="KW-1185">Reference proteome</keyword>
<keyword evidence="1" id="KW-0479">Metal-binding</keyword>
<dbReference type="PANTHER" id="PTHR25462">
    <property type="entry name" value="BONUS, ISOFORM C-RELATED"/>
    <property type="match status" value="1"/>
</dbReference>
<sequence>MLFIHLSSECDVCQLHYTEDNTEKSPHTIPCGHVFCKECLETVASGHTGNRGPCPICRHPFQANSIKKLHVDVAVPKDVEIANGYLKRLIIACWGDDADLSRVVLEVDEWLEGRDSEEDEFEALRQMRRLVAQRQKLLLKKTEYTTTIHSLTTQLNNIQDSAIEGAELSRAKELSLESNVQVLERQLEQSKAEVALLRGKLSALGSASSAPEQNGRTDARRNKGKEKGKEKATFPSPPETPGPVNANGGTQPNPLPRPPAAIDWGTLSEQPRRYPNPSSHSNHPIPGPSRIPDTRLSHAVAGGYSSTQVVQPVSVPNPPYQPTPSPPRRNVILPGPPEQDINGLRRTLEALNIGKKPTEERRRKSKEKHRDKWAREAAKREEIRGVIGLGLINENIPEHDSNRSGPSGLNGHDAAYFEGYREAYRDAFEIAGTAHIPVTSAIQNRPTSQSMSRASHPSGTATTPAVSSQTQIQQMMRETIHVRSRPLAERQSIASDAADSTGTWHNDDEGRDVRRRSMDSDILQRLPDFPNGSPVVDRRASNASTISSNGYHHAFLPVHPVVNDTVPAAANVWRSGTVTEQGTSTSSRSMSAAIPAGSASTHIGFYAAETPRPQNIAAEPASGSVSRTQSTRESSRRRPHPTRHATLSTVAESTGSRSTRSNQSVPLLGTTPSAGHPTSQHATVMPDAGITEEPQAGLGNALGLDLSRDLGSESQQAFAQANATIVAPVPRASQHHQQFLRSYSGGL</sequence>
<dbReference type="SUPFAM" id="SSF57850">
    <property type="entry name" value="RING/U-box"/>
    <property type="match status" value="1"/>
</dbReference>
<comment type="caution">
    <text evidence="8">The sequence shown here is derived from an EMBL/GenBank/DDBJ whole genome shotgun (WGS) entry which is preliminary data.</text>
</comment>
<dbReference type="Pfam" id="PF14634">
    <property type="entry name" value="zf-RING_5"/>
    <property type="match status" value="1"/>
</dbReference>
<keyword evidence="2 4" id="KW-0863">Zinc-finger</keyword>
<evidence type="ECO:0000256" key="3">
    <source>
        <dbReference type="ARBA" id="ARBA00022833"/>
    </source>
</evidence>
<feature type="region of interest" description="Disordered" evidence="6">
    <location>
        <begin position="614"/>
        <end position="683"/>
    </location>
</feature>
<dbReference type="GO" id="GO:0008270">
    <property type="term" value="F:zinc ion binding"/>
    <property type="evidence" value="ECO:0007669"/>
    <property type="project" value="UniProtKB-KW"/>
</dbReference>
<feature type="region of interest" description="Disordered" evidence="6">
    <location>
        <begin position="484"/>
        <end position="513"/>
    </location>
</feature>
<name>A0AAW0DDK5_9AGAR</name>
<dbReference type="EMBL" id="JAYKXP010000015">
    <property type="protein sequence ID" value="KAK7049851.1"/>
    <property type="molecule type" value="Genomic_DNA"/>
</dbReference>
<accession>A0AAW0DDK5</accession>
<evidence type="ECO:0000256" key="5">
    <source>
        <dbReference type="SAM" id="Coils"/>
    </source>
</evidence>
<evidence type="ECO:0000313" key="9">
    <source>
        <dbReference type="Proteomes" id="UP001383192"/>
    </source>
</evidence>
<dbReference type="SMART" id="SM00184">
    <property type="entry name" value="RING"/>
    <property type="match status" value="1"/>
</dbReference>
<feature type="region of interest" description="Disordered" evidence="6">
    <location>
        <begin position="203"/>
        <end position="295"/>
    </location>
</feature>
<keyword evidence="5" id="KW-0175">Coiled coil</keyword>
<dbReference type="PROSITE" id="PS50089">
    <property type="entry name" value="ZF_RING_2"/>
    <property type="match status" value="1"/>
</dbReference>
<keyword evidence="3" id="KW-0862">Zinc</keyword>
<dbReference type="InterPro" id="IPR001841">
    <property type="entry name" value="Znf_RING"/>
</dbReference>
<feature type="compositionally biased region" description="Low complexity" evidence="6">
    <location>
        <begin position="275"/>
        <end position="284"/>
    </location>
</feature>
<evidence type="ECO:0000256" key="1">
    <source>
        <dbReference type="ARBA" id="ARBA00022723"/>
    </source>
</evidence>
<feature type="region of interest" description="Disordered" evidence="6">
    <location>
        <begin position="443"/>
        <end position="468"/>
    </location>
</feature>
<gene>
    <name evidence="8" type="ORF">VNI00_005281</name>
</gene>
<dbReference type="InterPro" id="IPR047153">
    <property type="entry name" value="TRIM45/56/19-like"/>
</dbReference>
<feature type="compositionally biased region" description="Basic and acidic residues" evidence="6">
    <location>
        <begin position="215"/>
        <end position="232"/>
    </location>
</feature>
<feature type="region of interest" description="Disordered" evidence="6">
    <location>
        <begin position="357"/>
        <end position="376"/>
    </location>
</feature>
<dbReference type="Proteomes" id="UP001383192">
    <property type="component" value="Unassembled WGS sequence"/>
</dbReference>
<dbReference type="InterPro" id="IPR017907">
    <property type="entry name" value="Znf_RING_CS"/>
</dbReference>
<feature type="domain" description="RING-type" evidence="7">
    <location>
        <begin position="10"/>
        <end position="58"/>
    </location>
</feature>
<dbReference type="AlphaFoldDB" id="A0AAW0DDK5"/>
<evidence type="ECO:0000256" key="6">
    <source>
        <dbReference type="SAM" id="MobiDB-lite"/>
    </source>
</evidence>
<dbReference type="InterPro" id="IPR013083">
    <property type="entry name" value="Znf_RING/FYVE/PHD"/>
</dbReference>
<organism evidence="8 9">
    <name type="scientific">Paramarasmius palmivorus</name>
    <dbReference type="NCBI Taxonomy" id="297713"/>
    <lineage>
        <taxon>Eukaryota</taxon>
        <taxon>Fungi</taxon>
        <taxon>Dikarya</taxon>
        <taxon>Basidiomycota</taxon>
        <taxon>Agaricomycotina</taxon>
        <taxon>Agaricomycetes</taxon>
        <taxon>Agaricomycetidae</taxon>
        <taxon>Agaricales</taxon>
        <taxon>Marasmiineae</taxon>
        <taxon>Marasmiaceae</taxon>
        <taxon>Paramarasmius</taxon>
    </lineage>
</organism>
<evidence type="ECO:0000256" key="2">
    <source>
        <dbReference type="ARBA" id="ARBA00022771"/>
    </source>
</evidence>
<protein>
    <recommendedName>
        <fullName evidence="7">RING-type domain-containing protein</fullName>
    </recommendedName>
</protein>
<dbReference type="PROSITE" id="PS00518">
    <property type="entry name" value="ZF_RING_1"/>
    <property type="match status" value="1"/>
</dbReference>
<feature type="coiled-coil region" evidence="5">
    <location>
        <begin position="173"/>
        <end position="200"/>
    </location>
</feature>
<proteinExistence type="predicted"/>
<dbReference type="PANTHER" id="PTHR25462:SF296">
    <property type="entry name" value="MEIOTIC P26, ISOFORM F"/>
    <property type="match status" value="1"/>
</dbReference>
<feature type="region of interest" description="Disordered" evidence="6">
    <location>
        <begin position="309"/>
        <end position="340"/>
    </location>
</feature>
<feature type="compositionally biased region" description="Pro residues" evidence="6">
    <location>
        <begin position="315"/>
        <end position="327"/>
    </location>
</feature>
<evidence type="ECO:0000313" key="8">
    <source>
        <dbReference type="EMBL" id="KAK7049851.1"/>
    </source>
</evidence>
<evidence type="ECO:0000259" key="7">
    <source>
        <dbReference type="PROSITE" id="PS50089"/>
    </source>
</evidence>
<feature type="compositionally biased region" description="Polar residues" evidence="6">
    <location>
        <begin position="492"/>
        <end position="504"/>
    </location>
</feature>